<dbReference type="Gene3D" id="2.40.100.20">
    <property type="match status" value="1"/>
</dbReference>
<feature type="chain" id="PRO_5037825750" evidence="1">
    <location>
        <begin position="30"/>
        <end position="157"/>
    </location>
</feature>
<dbReference type="Pfam" id="PF18050">
    <property type="entry name" value="Cyclophil_like2"/>
    <property type="match status" value="1"/>
</dbReference>
<accession>A0A931I4E3</accession>
<evidence type="ECO:0000256" key="1">
    <source>
        <dbReference type="SAM" id="SignalP"/>
    </source>
</evidence>
<dbReference type="SUPFAM" id="SSF50891">
    <property type="entry name" value="Cyclophilin-like"/>
    <property type="match status" value="1"/>
</dbReference>
<evidence type="ECO:0000313" key="4">
    <source>
        <dbReference type="Proteomes" id="UP000631694"/>
    </source>
</evidence>
<comment type="caution">
    <text evidence="3">The sequence shown here is derived from an EMBL/GenBank/DDBJ whole genome shotgun (WGS) entry which is preliminary data.</text>
</comment>
<dbReference type="InterPro" id="IPR029000">
    <property type="entry name" value="Cyclophilin-like_dom_sf"/>
</dbReference>
<dbReference type="EMBL" id="JADZLT010000052">
    <property type="protein sequence ID" value="MBH0239041.1"/>
    <property type="molecule type" value="Genomic_DNA"/>
</dbReference>
<proteinExistence type="predicted"/>
<feature type="domain" description="Cyclophilin-like" evidence="2">
    <location>
        <begin position="47"/>
        <end position="154"/>
    </location>
</feature>
<evidence type="ECO:0000313" key="3">
    <source>
        <dbReference type="EMBL" id="MBH0239041.1"/>
    </source>
</evidence>
<protein>
    <submittedName>
        <fullName evidence="3">MFS transporter</fullName>
    </submittedName>
</protein>
<evidence type="ECO:0000259" key="2">
    <source>
        <dbReference type="Pfam" id="PF18050"/>
    </source>
</evidence>
<keyword evidence="1" id="KW-0732">Signal</keyword>
<sequence length="157" mass="17665">MTMTFPAPDRRTLLVAALAAIFLSRVAVAAEGRRPSSQEPTDMRIRMMFAGRTMTATLYDNPSARDFHSMLPLDLTIDDYSTNEKIAYLPRKLTEDGSGPFGNERSYDICYFKPWGNLALFHADYTHAGLIRLGRFDEGFEALHVRGAFPLRIEAIS</sequence>
<dbReference type="AlphaFoldDB" id="A0A931I4E3"/>
<reference evidence="3" key="1">
    <citation type="submission" date="2020-12" db="EMBL/GenBank/DDBJ databases">
        <title>Methylobrevis albus sp. nov., isolated from fresh water lack sediment.</title>
        <authorList>
            <person name="Zou Q."/>
        </authorList>
    </citation>
    <scope>NUCLEOTIDE SEQUENCE</scope>
    <source>
        <strain evidence="3">L22</strain>
    </source>
</reference>
<dbReference type="Proteomes" id="UP000631694">
    <property type="component" value="Unassembled WGS sequence"/>
</dbReference>
<name>A0A931I4E3_9HYPH</name>
<keyword evidence="4" id="KW-1185">Reference proteome</keyword>
<dbReference type="InterPro" id="IPR041183">
    <property type="entry name" value="Cyclophilin-like"/>
</dbReference>
<organism evidence="3 4">
    <name type="scientific">Methylobrevis albus</name>
    <dbReference type="NCBI Taxonomy" id="2793297"/>
    <lineage>
        <taxon>Bacteria</taxon>
        <taxon>Pseudomonadati</taxon>
        <taxon>Pseudomonadota</taxon>
        <taxon>Alphaproteobacteria</taxon>
        <taxon>Hyphomicrobiales</taxon>
        <taxon>Pleomorphomonadaceae</taxon>
        <taxon>Methylobrevis</taxon>
    </lineage>
</organism>
<dbReference type="RefSeq" id="WP_197312115.1">
    <property type="nucleotide sequence ID" value="NZ_JADZLT010000052.1"/>
</dbReference>
<feature type="signal peptide" evidence="1">
    <location>
        <begin position="1"/>
        <end position="29"/>
    </location>
</feature>
<gene>
    <name evidence="3" type="ORF">I5731_14515</name>
</gene>